<keyword evidence="3" id="KW-1185">Reference proteome</keyword>
<dbReference type="Gene3D" id="3.40.50.1100">
    <property type="match status" value="2"/>
</dbReference>
<reference evidence="2 3" key="1">
    <citation type="submission" date="2021-02" db="EMBL/GenBank/DDBJ databases">
        <title>Plant Genome Project.</title>
        <authorList>
            <person name="Zhang R.-G."/>
        </authorList>
    </citation>
    <scope>NUCLEOTIDE SEQUENCE [LARGE SCALE GENOMIC DNA]</scope>
    <source>
        <tissue evidence="2">Leaves</tissue>
    </source>
</reference>
<gene>
    <name evidence="2" type="ORF">JRO89_XS04G0250000</name>
</gene>
<comment type="caution">
    <text evidence="2">The sequence shown here is derived from an EMBL/GenBank/DDBJ whole genome shotgun (WGS) entry which is preliminary data.</text>
</comment>
<dbReference type="EMBL" id="JAFEMO010000004">
    <property type="protein sequence ID" value="KAH7572399.1"/>
    <property type="molecule type" value="Genomic_DNA"/>
</dbReference>
<dbReference type="InterPro" id="IPR036052">
    <property type="entry name" value="TrpB-like_PALP_sf"/>
</dbReference>
<dbReference type="InterPro" id="IPR001216">
    <property type="entry name" value="P-phosphate_BS"/>
</dbReference>
<dbReference type="InterPro" id="IPR050214">
    <property type="entry name" value="Cys_Synth/Cystath_Beta-Synth"/>
</dbReference>
<dbReference type="Proteomes" id="UP000827721">
    <property type="component" value="Unassembled WGS sequence"/>
</dbReference>
<evidence type="ECO:0000313" key="2">
    <source>
        <dbReference type="EMBL" id="KAH7572399.1"/>
    </source>
</evidence>
<dbReference type="SUPFAM" id="SSF53686">
    <property type="entry name" value="Tryptophan synthase beta subunit-like PLP-dependent enzymes"/>
    <property type="match status" value="1"/>
</dbReference>
<protein>
    <submittedName>
        <fullName evidence="2">Uncharacterized protein</fullName>
    </submittedName>
</protein>
<proteinExistence type="predicted"/>
<dbReference type="PROSITE" id="PS00901">
    <property type="entry name" value="CYS_SYNTHASE"/>
    <property type="match status" value="1"/>
</dbReference>
<name>A0ABQ8I7H2_9ROSI</name>
<accession>A0ABQ8I7H2</accession>
<dbReference type="PANTHER" id="PTHR10314">
    <property type="entry name" value="CYSTATHIONINE BETA-SYNTHASE"/>
    <property type="match status" value="1"/>
</dbReference>
<evidence type="ECO:0000313" key="3">
    <source>
        <dbReference type="Proteomes" id="UP000827721"/>
    </source>
</evidence>
<evidence type="ECO:0000256" key="1">
    <source>
        <dbReference type="ARBA" id="ARBA00001933"/>
    </source>
</evidence>
<comment type="cofactor">
    <cofactor evidence="1">
        <name>pyridoxal 5'-phosphate</name>
        <dbReference type="ChEBI" id="CHEBI:597326"/>
    </cofactor>
</comment>
<sequence length="78" mass="8447">MLWMVCVARIVDKLETMEPCSSIKDRIGYSMIKDAEDKGLITSGKVKGKHLIQGIGSGFNPKVLDIGLLDGSCSGYDL</sequence>
<organism evidence="2 3">
    <name type="scientific">Xanthoceras sorbifolium</name>
    <dbReference type="NCBI Taxonomy" id="99658"/>
    <lineage>
        <taxon>Eukaryota</taxon>
        <taxon>Viridiplantae</taxon>
        <taxon>Streptophyta</taxon>
        <taxon>Embryophyta</taxon>
        <taxon>Tracheophyta</taxon>
        <taxon>Spermatophyta</taxon>
        <taxon>Magnoliopsida</taxon>
        <taxon>eudicotyledons</taxon>
        <taxon>Gunneridae</taxon>
        <taxon>Pentapetalae</taxon>
        <taxon>rosids</taxon>
        <taxon>malvids</taxon>
        <taxon>Sapindales</taxon>
        <taxon>Sapindaceae</taxon>
        <taxon>Xanthoceroideae</taxon>
        <taxon>Xanthoceras</taxon>
    </lineage>
</organism>